<evidence type="ECO:0000313" key="2">
    <source>
        <dbReference type="Proteomes" id="UP000249865"/>
    </source>
</evidence>
<dbReference type="Pfam" id="PF23067">
    <property type="entry name" value="MG280"/>
    <property type="match status" value="1"/>
</dbReference>
<reference evidence="2" key="1">
    <citation type="submission" date="2018-06" db="EMBL/GenBank/DDBJ databases">
        <title>Complete genome sequences of Mycoplasma anatis, M. anseris and M. cloacale type strains.</title>
        <authorList>
            <person name="Grozner D."/>
            <person name="Forro B."/>
            <person name="Sulyok K.M."/>
            <person name="Marton S."/>
            <person name="Kreizinger Z."/>
            <person name="Banyai K."/>
            <person name="Gyuranecz M."/>
        </authorList>
    </citation>
    <scope>NUCLEOTIDE SEQUENCE [LARGE SCALE GENOMIC DNA]</scope>
    <source>
        <strain evidence="2">NCTC 10199</strain>
    </source>
</reference>
<name>A0A2Z4LLX5_9BACT</name>
<dbReference type="PROSITE" id="PS51257">
    <property type="entry name" value="PROKAR_LIPOPROTEIN"/>
    <property type="match status" value="1"/>
</dbReference>
<sequence length="237" mass="27326">MLARVFGKIIIWINTIFLILLSCLGIISGALMLKHQAMVYEKYRIHVTDGTNVPLIDKALTLTNKIDPSNQEDPESYLYMLNQANNDINEFVTRLQEVYNNPQVTPDIKEQIQNAINSITSVQNNYIKPFIDQNEATYQNLTEIAKNIKEPLQKIKDNILKYATPEKMEKTYHTIAIVFIAVGSSIVFIILLLVVLRFALYKSVYGILVSRFSFKEKLAMKINKILNKYPEIRHQIM</sequence>
<protein>
    <submittedName>
        <fullName evidence="1">Uncharacterized protein</fullName>
    </submittedName>
</protein>
<dbReference type="Proteomes" id="UP000249865">
    <property type="component" value="Chromosome"/>
</dbReference>
<evidence type="ECO:0000313" key="1">
    <source>
        <dbReference type="EMBL" id="AWX42791.1"/>
    </source>
</evidence>
<proteinExistence type="predicted"/>
<dbReference type="RefSeq" id="WP_029330214.1">
    <property type="nucleotide sequence ID" value="NZ_CP030103.1"/>
</dbReference>
<gene>
    <name evidence="1" type="ORF">DK849_01795</name>
</gene>
<accession>A0A2Z4LLX5</accession>
<dbReference type="AlphaFoldDB" id="A0A2Z4LLX5"/>
<dbReference type="EMBL" id="CP030103">
    <property type="protein sequence ID" value="AWX42791.1"/>
    <property type="molecule type" value="Genomic_DNA"/>
</dbReference>
<organism evidence="1 2">
    <name type="scientific">Metamycoplasma cloacale</name>
    <dbReference type="NCBI Taxonomy" id="92401"/>
    <lineage>
        <taxon>Bacteria</taxon>
        <taxon>Bacillati</taxon>
        <taxon>Mycoplasmatota</taxon>
        <taxon>Mycoplasmoidales</taxon>
        <taxon>Metamycoplasmataceae</taxon>
        <taxon>Metamycoplasma</taxon>
    </lineage>
</organism>
<keyword evidence="2" id="KW-1185">Reference proteome</keyword>
<dbReference type="KEGG" id="mclo:DK849_01795"/>